<dbReference type="InterPro" id="IPR012480">
    <property type="entry name" value="Hepar_II_III_C"/>
</dbReference>
<accession>A0AAU7JWS8</accession>
<sequence length="687" mass="74644">MSRSATWYLRRLRGMSPAEVFHRAGDRGRQVLWARRRVRVGADPGPVRGVLPGRTFPGTLPAGAQDSVPVAARAALVAAADRLLAGEAAVLGLPRPDLADPDWFLDPGSGRRAPQDVYAFAVDHRDEEVTGNVKAVWELSRHHHLTALAAAWWLTDDDRYAEVVAAQLRSWWSANPFLSGVHWTSGIELGVRLTSWVWVRRLLDGWPGVRDLFEGNDDALKQIRWHQEYLDAFRSRGSSANNHLVAEAVGQVVAACGFPWFEESERWRVGAVATLECALVANTFASGVNREQATDYHRFVTELGLLALVESDRAGHPLGEGTVKLLATSLDAAASMLDAAGRPPRQGDGDEGRGLVVDDPDADPWAALLAMGAAVLEPRDWWPGVVPGVGSVVVGALAQRGQVPGRPIERVDAFSDAGMQLLRTPRGSKPEIWCRCDGGPHGFLSIAAHGHADALSVEVRCDGVELLVDPGTYCYHGEPRWRSYFRSTLAHNTIEVDGESQSVEGGPFLWSSRTDAVVEEVVLHTDVLRWVGHHTGYARLDPALRHRRDVALDTTDHTLMVVDTMTSSQRHALRLVWHIGPEVRAVLQDGGADLAWCTGSTERRARVRLPHQLSWSAHRGDTDPVLGWYSPRFGVRVPTTTLVGTGSWTGVLTLETVLEQVRDAGAGPAGAGAGRALVDGTIARGPA</sequence>
<dbReference type="PANTHER" id="PTHR39210:SF1">
    <property type="entry name" value="HEPARIN-SULFATE LYASE"/>
    <property type="match status" value="1"/>
</dbReference>
<feature type="domain" description="Heparin-sulfate lyase N-terminal" evidence="6">
    <location>
        <begin position="123"/>
        <end position="305"/>
    </location>
</feature>
<dbReference type="Gene3D" id="1.50.10.100">
    <property type="entry name" value="Chondroitin AC/alginate lyase"/>
    <property type="match status" value="1"/>
</dbReference>
<dbReference type="SUPFAM" id="SSF48230">
    <property type="entry name" value="Chondroitin AC/alginate lyase"/>
    <property type="match status" value="1"/>
</dbReference>
<evidence type="ECO:0000313" key="7">
    <source>
        <dbReference type="EMBL" id="XBO44696.1"/>
    </source>
</evidence>
<dbReference type="RefSeq" id="WP_406832180.1">
    <property type="nucleotide sequence ID" value="NZ_CP157483.1"/>
</dbReference>
<keyword evidence="2" id="KW-0732">Signal</keyword>
<reference evidence="7" key="1">
    <citation type="submission" date="2024-05" db="EMBL/GenBank/DDBJ databases">
        <authorList>
            <person name="Kim S."/>
            <person name="Heo J."/>
            <person name="Choi H."/>
            <person name="Choi Y."/>
            <person name="Kwon S.-W."/>
            <person name="Kim Y."/>
        </authorList>
    </citation>
    <scope>NUCLEOTIDE SEQUENCE</scope>
    <source>
        <strain evidence="7">KACC 23699</strain>
    </source>
</reference>
<proteinExistence type="predicted"/>
<gene>
    <name evidence="7" type="ORF">ABEG17_04965</name>
</gene>
<dbReference type="EMBL" id="CP157483">
    <property type="protein sequence ID" value="XBO44696.1"/>
    <property type="molecule type" value="Genomic_DNA"/>
</dbReference>
<dbReference type="PANTHER" id="PTHR39210">
    <property type="entry name" value="HEPARIN-SULFATE LYASE"/>
    <property type="match status" value="1"/>
</dbReference>
<evidence type="ECO:0000256" key="1">
    <source>
        <dbReference type="ARBA" id="ARBA00004418"/>
    </source>
</evidence>
<evidence type="ECO:0000259" key="6">
    <source>
        <dbReference type="Pfam" id="PF16889"/>
    </source>
</evidence>
<protein>
    <submittedName>
        <fullName evidence="7">Alginate lyase family protein</fullName>
    </submittedName>
</protein>
<organism evidence="7">
    <name type="scientific">Pedococcus sp. KACC 23699</name>
    <dbReference type="NCBI Taxonomy" id="3149228"/>
    <lineage>
        <taxon>Bacteria</taxon>
        <taxon>Bacillati</taxon>
        <taxon>Actinomycetota</taxon>
        <taxon>Actinomycetes</taxon>
        <taxon>Micrococcales</taxon>
        <taxon>Intrasporangiaceae</taxon>
        <taxon>Pedococcus</taxon>
    </lineage>
</organism>
<evidence type="ECO:0000256" key="4">
    <source>
        <dbReference type="ARBA" id="ARBA00023239"/>
    </source>
</evidence>
<dbReference type="AlphaFoldDB" id="A0AAU7JWS8"/>
<dbReference type="GO" id="GO:0042597">
    <property type="term" value="C:periplasmic space"/>
    <property type="evidence" value="ECO:0007669"/>
    <property type="project" value="UniProtKB-SubCell"/>
</dbReference>
<dbReference type="InterPro" id="IPR008929">
    <property type="entry name" value="Chondroitin_lyas"/>
</dbReference>
<evidence type="ECO:0000256" key="3">
    <source>
        <dbReference type="ARBA" id="ARBA00022764"/>
    </source>
</evidence>
<evidence type="ECO:0000256" key="2">
    <source>
        <dbReference type="ARBA" id="ARBA00022729"/>
    </source>
</evidence>
<comment type="subcellular location">
    <subcellularLocation>
        <location evidence="1">Periplasm</location>
    </subcellularLocation>
</comment>
<name>A0AAU7JWS8_9MICO</name>
<keyword evidence="4 7" id="KW-0456">Lyase</keyword>
<dbReference type="GO" id="GO:0016829">
    <property type="term" value="F:lyase activity"/>
    <property type="evidence" value="ECO:0007669"/>
    <property type="project" value="UniProtKB-KW"/>
</dbReference>
<dbReference type="Gene3D" id="2.70.98.70">
    <property type="match status" value="1"/>
</dbReference>
<feature type="domain" description="Heparinase II/III-like C-terminal" evidence="5">
    <location>
        <begin position="410"/>
        <end position="646"/>
    </location>
</feature>
<dbReference type="Pfam" id="PF07940">
    <property type="entry name" value="Hepar_II_III_C"/>
    <property type="match status" value="1"/>
</dbReference>
<evidence type="ECO:0000259" key="5">
    <source>
        <dbReference type="Pfam" id="PF07940"/>
    </source>
</evidence>
<dbReference type="Pfam" id="PF16889">
    <property type="entry name" value="Hepar_II_III_N"/>
    <property type="match status" value="1"/>
</dbReference>
<keyword evidence="3" id="KW-0574">Periplasm</keyword>
<dbReference type="InterPro" id="IPR031680">
    <property type="entry name" value="Hepar_II_III_N"/>
</dbReference>